<sequence length="174" mass="18853">MADKAREKLIAKGGLDFFCTTLEFPDGNVELLRMSMDAMNAEPDPDAEDRKGCSGRVGKMIFSAGTEQLALVAYVPEALAEKVSIGEWFLHVCAKVGAEIATELLPAESPDKGMIASAIVKKDADANKFPLKDKDTAMAAAFAFLRSKGAFPEDKDDSEDEMVFGDDCNLDDYE</sequence>
<protein>
    <submittedName>
        <fullName evidence="2">Uncharacterized protein</fullName>
    </submittedName>
</protein>
<proteinExistence type="predicted"/>
<evidence type="ECO:0000313" key="3">
    <source>
        <dbReference type="Proteomes" id="UP000013827"/>
    </source>
</evidence>
<feature type="compositionally biased region" description="Acidic residues" evidence="1">
    <location>
        <begin position="154"/>
        <end position="174"/>
    </location>
</feature>
<dbReference type="RefSeq" id="XP_005761077.1">
    <property type="nucleotide sequence ID" value="XM_005761020.1"/>
</dbReference>
<dbReference type="EnsemblProtists" id="EOD08648">
    <property type="protein sequence ID" value="EOD08648"/>
    <property type="gene ID" value="EMIHUDRAFT_106019"/>
</dbReference>
<reference evidence="3" key="1">
    <citation type="journal article" date="2013" name="Nature">
        <title>Pan genome of the phytoplankton Emiliania underpins its global distribution.</title>
        <authorList>
            <person name="Read B.A."/>
            <person name="Kegel J."/>
            <person name="Klute M.J."/>
            <person name="Kuo A."/>
            <person name="Lefebvre S.C."/>
            <person name="Maumus F."/>
            <person name="Mayer C."/>
            <person name="Miller J."/>
            <person name="Monier A."/>
            <person name="Salamov A."/>
            <person name="Young J."/>
            <person name="Aguilar M."/>
            <person name="Claverie J.M."/>
            <person name="Frickenhaus S."/>
            <person name="Gonzalez K."/>
            <person name="Herman E.K."/>
            <person name="Lin Y.C."/>
            <person name="Napier J."/>
            <person name="Ogata H."/>
            <person name="Sarno A.F."/>
            <person name="Shmutz J."/>
            <person name="Schroeder D."/>
            <person name="de Vargas C."/>
            <person name="Verret F."/>
            <person name="von Dassow P."/>
            <person name="Valentin K."/>
            <person name="Van de Peer Y."/>
            <person name="Wheeler G."/>
            <person name="Dacks J.B."/>
            <person name="Delwiche C.F."/>
            <person name="Dyhrman S.T."/>
            <person name="Glockner G."/>
            <person name="John U."/>
            <person name="Richards T."/>
            <person name="Worden A.Z."/>
            <person name="Zhang X."/>
            <person name="Grigoriev I.V."/>
            <person name="Allen A.E."/>
            <person name="Bidle K."/>
            <person name="Borodovsky M."/>
            <person name="Bowler C."/>
            <person name="Brownlee C."/>
            <person name="Cock J.M."/>
            <person name="Elias M."/>
            <person name="Gladyshev V.N."/>
            <person name="Groth M."/>
            <person name="Guda C."/>
            <person name="Hadaegh A."/>
            <person name="Iglesias-Rodriguez M.D."/>
            <person name="Jenkins J."/>
            <person name="Jones B.M."/>
            <person name="Lawson T."/>
            <person name="Leese F."/>
            <person name="Lindquist E."/>
            <person name="Lobanov A."/>
            <person name="Lomsadze A."/>
            <person name="Malik S.B."/>
            <person name="Marsh M.E."/>
            <person name="Mackinder L."/>
            <person name="Mock T."/>
            <person name="Mueller-Roeber B."/>
            <person name="Pagarete A."/>
            <person name="Parker M."/>
            <person name="Probert I."/>
            <person name="Quesneville H."/>
            <person name="Raines C."/>
            <person name="Rensing S.A."/>
            <person name="Riano-Pachon D.M."/>
            <person name="Richier S."/>
            <person name="Rokitta S."/>
            <person name="Shiraiwa Y."/>
            <person name="Soanes D.M."/>
            <person name="van der Giezen M."/>
            <person name="Wahlund T.M."/>
            <person name="Williams B."/>
            <person name="Wilson W."/>
            <person name="Wolfe G."/>
            <person name="Wurch L.L."/>
        </authorList>
    </citation>
    <scope>NUCLEOTIDE SEQUENCE</scope>
</reference>
<evidence type="ECO:0000256" key="1">
    <source>
        <dbReference type="SAM" id="MobiDB-lite"/>
    </source>
</evidence>
<organism evidence="2 3">
    <name type="scientific">Emiliania huxleyi (strain CCMP1516)</name>
    <dbReference type="NCBI Taxonomy" id="280463"/>
    <lineage>
        <taxon>Eukaryota</taxon>
        <taxon>Haptista</taxon>
        <taxon>Haptophyta</taxon>
        <taxon>Prymnesiophyceae</taxon>
        <taxon>Isochrysidales</taxon>
        <taxon>Noelaerhabdaceae</taxon>
        <taxon>Emiliania</taxon>
    </lineage>
</organism>
<accession>A0A0D3IBL3</accession>
<keyword evidence="3" id="KW-1185">Reference proteome</keyword>
<dbReference type="GeneID" id="17254803"/>
<dbReference type="eggNOG" id="ENOG502S6FF">
    <property type="taxonomic scope" value="Eukaryota"/>
</dbReference>
<dbReference type="AlphaFoldDB" id="A0A0D3IBL3"/>
<dbReference type="HOGENOM" id="CLU_127818_0_0_1"/>
<name>A0A0D3IBL3_EMIH1</name>
<dbReference type="PaxDb" id="2903-EOD08648"/>
<reference evidence="2" key="2">
    <citation type="submission" date="2024-10" db="UniProtKB">
        <authorList>
            <consortium name="EnsemblProtists"/>
        </authorList>
    </citation>
    <scope>IDENTIFICATION</scope>
</reference>
<dbReference type="KEGG" id="ehx:EMIHUDRAFT_106019"/>
<dbReference type="Proteomes" id="UP000013827">
    <property type="component" value="Unassembled WGS sequence"/>
</dbReference>
<evidence type="ECO:0000313" key="2">
    <source>
        <dbReference type="EnsemblProtists" id="EOD08648"/>
    </source>
</evidence>
<feature type="region of interest" description="Disordered" evidence="1">
    <location>
        <begin position="150"/>
        <end position="174"/>
    </location>
</feature>